<sequence>MPALKKDVVNDLQDLIEKLNERGMYDLAKQAARVLQGIHSFTTIEDDDLYKGIINKSLADVWDNEKDDVYNDL</sequence>
<dbReference type="EMBL" id="JBHMAF010000193">
    <property type="protein sequence ID" value="MFB9761438.1"/>
    <property type="molecule type" value="Genomic_DNA"/>
</dbReference>
<gene>
    <name evidence="1" type="ORF">ACFFMS_24635</name>
</gene>
<organism evidence="1 2">
    <name type="scientific">Ectobacillus funiculus</name>
    <dbReference type="NCBI Taxonomy" id="137993"/>
    <lineage>
        <taxon>Bacteria</taxon>
        <taxon>Bacillati</taxon>
        <taxon>Bacillota</taxon>
        <taxon>Bacilli</taxon>
        <taxon>Bacillales</taxon>
        <taxon>Bacillaceae</taxon>
        <taxon>Ectobacillus</taxon>
    </lineage>
</organism>
<dbReference type="Proteomes" id="UP001589609">
    <property type="component" value="Unassembled WGS sequence"/>
</dbReference>
<protein>
    <submittedName>
        <fullName evidence="1">Uncharacterized protein</fullName>
    </submittedName>
</protein>
<evidence type="ECO:0000313" key="1">
    <source>
        <dbReference type="EMBL" id="MFB9761438.1"/>
    </source>
</evidence>
<accession>A0ABV5WMM4</accession>
<dbReference type="RefSeq" id="WP_129726248.1">
    <property type="nucleotide sequence ID" value="NZ_JBHMAF010000193.1"/>
</dbReference>
<reference evidence="1 2" key="1">
    <citation type="submission" date="2024-09" db="EMBL/GenBank/DDBJ databases">
        <authorList>
            <person name="Sun Q."/>
            <person name="Mori K."/>
        </authorList>
    </citation>
    <scope>NUCLEOTIDE SEQUENCE [LARGE SCALE GENOMIC DNA]</scope>
    <source>
        <strain evidence="1 2">JCM 11201</strain>
    </source>
</reference>
<comment type="caution">
    <text evidence="1">The sequence shown here is derived from an EMBL/GenBank/DDBJ whole genome shotgun (WGS) entry which is preliminary data.</text>
</comment>
<name>A0ABV5WMM4_9BACI</name>
<keyword evidence="2" id="KW-1185">Reference proteome</keyword>
<evidence type="ECO:0000313" key="2">
    <source>
        <dbReference type="Proteomes" id="UP001589609"/>
    </source>
</evidence>
<proteinExistence type="predicted"/>